<protein>
    <submittedName>
        <fullName evidence="1">Uncharacterized protein</fullName>
    </submittedName>
</protein>
<name>X0XCF8_9ZZZZ</name>
<evidence type="ECO:0000313" key="1">
    <source>
        <dbReference type="EMBL" id="GAG22616.1"/>
    </source>
</evidence>
<dbReference type="AlphaFoldDB" id="X0XCF8"/>
<sequence length="29" mass="3476">LVDYVYVTPFFDSIRSDPRFESLIKKLNL</sequence>
<organism evidence="1">
    <name type="scientific">marine sediment metagenome</name>
    <dbReference type="NCBI Taxonomy" id="412755"/>
    <lineage>
        <taxon>unclassified sequences</taxon>
        <taxon>metagenomes</taxon>
        <taxon>ecological metagenomes</taxon>
    </lineage>
</organism>
<dbReference type="EMBL" id="BARS01034471">
    <property type="protein sequence ID" value="GAG22616.1"/>
    <property type="molecule type" value="Genomic_DNA"/>
</dbReference>
<feature type="non-terminal residue" evidence="1">
    <location>
        <position position="1"/>
    </location>
</feature>
<gene>
    <name evidence="1" type="ORF">S01H1_53244</name>
</gene>
<reference evidence="1" key="1">
    <citation type="journal article" date="2014" name="Front. Microbiol.">
        <title>High frequency of phylogenetically diverse reductive dehalogenase-homologous genes in deep subseafloor sedimentary metagenomes.</title>
        <authorList>
            <person name="Kawai M."/>
            <person name="Futagami T."/>
            <person name="Toyoda A."/>
            <person name="Takaki Y."/>
            <person name="Nishi S."/>
            <person name="Hori S."/>
            <person name="Arai W."/>
            <person name="Tsubouchi T."/>
            <person name="Morono Y."/>
            <person name="Uchiyama I."/>
            <person name="Ito T."/>
            <person name="Fujiyama A."/>
            <person name="Inagaki F."/>
            <person name="Takami H."/>
        </authorList>
    </citation>
    <scope>NUCLEOTIDE SEQUENCE</scope>
    <source>
        <strain evidence="1">Expedition CK06-06</strain>
    </source>
</reference>
<accession>X0XCF8</accession>
<proteinExistence type="predicted"/>
<comment type="caution">
    <text evidence="1">The sequence shown here is derived from an EMBL/GenBank/DDBJ whole genome shotgun (WGS) entry which is preliminary data.</text>
</comment>